<keyword evidence="4" id="KW-1185">Reference proteome</keyword>
<feature type="compositionally biased region" description="Pro residues" evidence="1">
    <location>
        <begin position="581"/>
        <end position="595"/>
    </location>
</feature>
<feature type="region of interest" description="Disordered" evidence="1">
    <location>
        <begin position="578"/>
        <end position="599"/>
    </location>
</feature>
<dbReference type="AlphaFoldDB" id="A0AAV9GS86"/>
<evidence type="ECO:0000313" key="4">
    <source>
        <dbReference type="Proteomes" id="UP001321760"/>
    </source>
</evidence>
<comment type="caution">
    <text evidence="3">The sequence shown here is derived from an EMBL/GenBank/DDBJ whole genome shotgun (WGS) entry which is preliminary data.</text>
</comment>
<evidence type="ECO:0000256" key="2">
    <source>
        <dbReference type="SAM" id="SignalP"/>
    </source>
</evidence>
<feature type="chain" id="PRO_5043631171" evidence="2">
    <location>
        <begin position="22"/>
        <end position="727"/>
    </location>
</feature>
<keyword evidence="2" id="KW-0732">Signal</keyword>
<evidence type="ECO:0000256" key="1">
    <source>
        <dbReference type="SAM" id="MobiDB-lite"/>
    </source>
</evidence>
<protein>
    <submittedName>
        <fullName evidence="3">Uncharacterized protein</fullName>
    </submittedName>
</protein>
<dbReference type="EMBL" id="MU865932">
    <property type="protein sequence ID" value="KAK4450410.1"/>
    <property type="molecule type" value="Genomic_DNA"/>
</dbReference>
<dbReference type="Proteomes" id="UP001321760">
    <property type="component" value="Unassembled WGS sequence"/>
</dbReference>
<feature type="signal peptide" evidence="2">
    <location>
        <begin position="1"/>
        <end position="21"/>
    </location>
</feature>
<evidence type="ECO:0000313" key="3">
    <source>
        <dbReference type="EMBL" id="KAK4450410.1"/>
    </source>
</evidence>
<proteinExistence type="predicted"/>
<organism evidence="3 4">
    <name type="scientific">Podospora aff. communis PSN243</name>
    <dbReference type="NCBI Taxonomy" id="3040156"/>
    <lineage>
        <taxon>Eukaryota</taxon>
        <taxon>Fungi</taxon>
        <taxon>Dikarya</taxon>
        <taxon>Ascomycota</taxon>
        <taxon>Pezizomycotina</taxon>
        <taxon>Sordariomycetes</taxon>
        <taxon>Sordariomycetidae</taxon>
        <taxon>Sordariales</taxon>
        <taxon>Podosporaceae</taxon>
        <taxon>Podospora</taxon>
    </lineage>
</organism>
<name>A0AAV9GS86_9PEZI</name>
<sequence length="727" mass="77996">MIFLPAAVPLLVALFFKAALAQDAIPTFVIGDLSQYTLQGTPPADGDVVTYSDGPDGGVNVILSPGLQDKVMAATENTCQTFGNECVKSIRDALKQHGIIDSRSLQPRQFGEEVIATGILGAVAGWLASIIMGETLTLSGSGIIVPQPRPAGHLIPGHKIDLSFADAPEIAVVTEEGGPAVTITQDLSEPTTGPDAPSFEFRDGDLVITLPDDVAQKADYIATALVACATEEITGADGASQLRTRDDFLNAVLCGSRGLFTNAGPLGLLVMPMPYLNLIDPRMIETLNAYIAWGRAHAGNIQLPGDSVSRVIMTTFALGLIHANTGVLLPGANILPASWFNAQSPTGTVPSPEITAPPTSTSGSCPLETCNVSCSLRGVIQYCETECPDEESTSSSCTPTATEDNALYTTTAWEDWRWPDEYIQRPKATCSNDLSRLPWEVFKNLPAKFCAEVEANPSKEFGWLINYLGEPVPDTQVGVLKATMPTGLERRSWLSRLSESMMLLKRAPPVDPEVYKDYHVKFEVQPSTDPQASCGSSCAKAFARLQGSECNPTGSSEKTMKLLGSIDNNCAVYRFFVREPTAPPSPPPPPPPGPKPGQQALVLGERICHDTPANQKSDVHWEVQEERTKGFCEYAKDRGMVPEDEPLRTGSVPNAKGADIFLSISWAEGCQIEGPLRGQGLAEPVPGATCEQLLLENYRKCNNNGRGGKIQAGCLIYDYMGLIDQPF</sequence>
<accession>A0AAV9GS86</accession>
<reference evidence="3" key="2">
    <citation type="submission" date="2023-05" db="EMBL/GenBank/DDBJ databases">
        <authorList>
            <consortium name="Lawrence Berkeley National Laboratory"/>
            <person name="Steindorff A."/>
            <person name="Hensen N."/>
            <person name="Bonometti L."/>
            <person name="Westerberg I."/>
            <person name="Brannstrom I.O."/>
            <person name="Guillou S."/>
            <person name="Cros-Aarteil S."/>
            <person name="Calhoun S."/>
            <person name="Haridas S."/>
            <person name="Kuo A."/>
            <person name="Mondo S."/>
            <person name="Pangilinan J."/>
            <person name="Riley R."/>
            <person name="Labutti K."/>
            <person name="Andreopoulos B."/>
            <person name="Lipzen A."/>
            <person name="Chen C."/>
            <person name="Yanf M."/>
            <person name="Daum C."/>
            <person name="Ng V."/>
            <person name="Clum A."/>
            <person name="Ohm R."/>
            <person name="Martin F."/>
            <person name="Silar P."/>
            <person name="Natvig D."/>
            <person name="Lalanne C."/>
            <person name="Gautier V."/>
            <person name="Ament-Velasquez S.L."/>
            <person name="Kruys A."/>
            <person name="Hutchinson M.I."/>
            <person name="Powell A.J."/>
            <person name="Barry K."/>
            <person name="Miller A.N."/>
            <person name="Grigoriev I.V."/>
            <person name="Debuchy R."/>
            <person name="Gladieux P."/>
            <person name="Thoren M.H."/>
            <person name="Johannesson H."/>
        </authorList>
    </citation>
    <scope>NUCLEOTIDE SEQUENCE</scope>
    <source>
        <strain evidence="3">PSN243</strain>
    </source>
</reference>
<gene>
    <name evidence="3" type="ORF">QBC34DRAFT_493717</name>
</gene>
<reference evidence="3" key="1">
    <citation type="journal article" date="2023" name="Mol. Phylogenet. Evol.">
        <title>Genome-scale phylogeny and comparative genomics of the fungal order Sordariales.</title>
        <authorList>
            <person name="Hensen N."/>
            <person name="Bonometti L."/>
            <person name="Westerberg I."/>
            <person name="Brannstrom I.O."/>
            <person name="Guillou S."/>
            <person name="Cros-Aarteil S."/>
            <person name="Calhoun S."/>
            <person name="Haridas S."/>
            <person name="Kuo A."/>
            <person name="Mondo S."/>
            <person name="Pangilinan J."/>
            <person name="Riley R."/>
            <person name="LaButti K."/>
            <person name="Andreopoulos B."/>
            <person name="Lipzen A."/>
            <person name="Chen C."/>
            <person name="Yan M."/>
            <person name="Daum C."/>
            <person name="Ng V."/>
            <person name="Clum A."/>
            <person name="Steindorff A."/>
            <person name="Ohm R.A."/>
            <person name="Martin F."/>
            <person name="Silar P."/>
            <person name="Natvig D.O."/>
            <person name="Lalanne C."/>
            <person name="Gautier V."/>
            <person name="Ament-Velasquez S.L."/>
            <person name="Kruys A."/>
            <person name="Hutchinson M.I."/>
            <person name="Powell A.J."/>
            <person name="Barry K."/>
            <person name="Miller A.N."/>
            <person name="Grigoriev I.V."/>
            <person name="Debuchy R."/>
            <person name="Gladieux P."/>
            <person name="Hiltunen Thoren M."/>
            <person name="Johannesson H."/>
        </authorList>
    </citation>
    <scope>NUCLEOTIDE SEQUENCE</scope>
    <source>
        <strain evidence="3">PSN243</strain>
    </source>
</reference>